<dbReference type="InterPro" id="IPR001611">
    <property type="entry name" value="Leu-rich_rpt"/>
</dbReference>
<accession>A0A8B7YT86</accession>
<sequence length="666" mass="75500">MQSGKPHLRRSVVCVLSQMYLFFMFSRLAAACPVRCHCRVGGEVNCTEANMRRLPSSDMLSNTHILYLGSNFISSLYEDYFQDLSELRQLHLAQNRISRLPDYAFRPLGRLEVLDLRFNMITQISEYAFDGLVSVVVLNLAGNRIESISGDAFDGMRSMEVLNLGDNNLRVSGLPQNLFQGAQNLKWLDLGSSELKTMPHDLFTHENRAISLDMPSLFNSLHRLEILIIEGCKLQYLEPRSFAGTINLIDLRLGFNALKEALPLTLFETSPHLRRIQLQNNSLTHLHERLFDSIDDLEYVELLNNPWHCSCGLLGLRARWSKQPRAFLQTELVCQSPELFSGRELWDISLHELYTFCASGIEHISTITAIRDDRESLQSLDCPVYMGTKHIVWLTPSADYITSDVEVSNNNTHQHRLLENGSLSVDSIQLGTYICVVTLSNGSYHVGGVQVDTVPLKSPGPPEIPDGSKFRVLSAFIVLLVLGIIISTAWATCRIRQRSRRNRFSLLSKEHALIDMRPPAEINTEGTDYDYDYAYAHPRTRIHMTTDESAYAVGRLWEEQQLNSKSLVPRIRPISRSMHERGPKYYNDCVRPAVQRTSHTISTGEVNGYITPSQISACKVSVRSWTEQVKELKRAGRLGDSPFNGVSSEKNTIRPDSSDTRYLEIM</sequence>
<dbReference type="SUPFAM" id="SSF52058">
    <property type="entry name" value="L domain-like"/>
    <property type="match status" value="1"/>
</dbReference>
<keyword evidence="2" id="KW-0677">Repeat</keyword>
<evidence type="ECO:0000313" key="5">
    <source>
        <dbReference type="Proteomes" id="UP000694845"/>
    </source>
</evidence>
<dbReference type="RefSeq" id="XP_022095912.1">
    <property type="nucleotide sequence ID" value="XM_022240220.1"/>
</dbReference>
<evidence type="ECO:0000256" key="3">
    <source>
        <dbReference type="SAM" id="Phobius"/>
    </source>
</evidence>
<dbReference type="OMA" id="SMHERGP"/>
<feature type="signal peptide" evidence="4">
    <location>
        <begin position="1"/>
        <end position="31"/>
    </location>
</feature>
<dbReference type="GO" id="GO:0005886">
    <property type="term" value="C:plasma membrane"/>
    <property type="evidence" value="ECO:0007669"/>
    <property type="project" value="TreeGrafter"/>
</dbReference>
<keyword evidence="1" id="KW-0433">Leucine-rich repeat</keyword>
<evidence type="ECO:0000313" key="6">
    <source>
        <dbReference type="RefSeq" id="XP_022095912.1"/>
    </source>
</evidence>
<dbReference type="PROSITE" id="PS51450">
    <property type="entry name" value="LRR"/>
    <property type="match status" value="2"/>
</dbReference>
<feature type="transmembrane region" description="Helical" evidence="3">
    <location>
        <begin position="472"/>
        <end position="493"/>
    </location>
</feature>
<dbReference type="Proteomes" id="UP000694845">
    <property type="component" value="Unplaced"/>
</dbReference>
<protein>
    <submittedName>
        <fullName evidence="6">Leucine-rich repeat transmembrane neuronal protein 1-like</fullName>
    </submittedName>
</protein>
<dbReference type="GeneID" id="110982072"/>
<dbReference type="InterPro" id="IPR003591">
    <property type="entry name" value="Leu-rich_rpt_typical-subtyp"/>
</dbReference>
<dbReference type="PANTHER" id="PTHR24369:SF213">
    <property type="entry name" value="INSULIN LIKE GROWTH FACTOR BINDING PROTEIN ACID LABILE SUBUNIT"/>
    <property type="match status" value="1"/>
</dbReference>
<name>A0A8B7YT86_ACAPL</name>
<dbReference type="KEGG" id="aplc:110982072"/>
<evidence type="ECO:0000256" key="4">
    <source>
        <dbReference type="SAM" id="SignalP"/>
    </source>
</evidence>
<dbReference type="InterPro" id="IPR026906">
    <property type="entry name" value="LRR_5"/>
</dbReference>
<evidence type="ECO:0000256" key="1">
    <source>
        <dbReference type="ARBA" id="ARBA00022614"/>
    </source>
</evidence>
<gene>
    <name evidence="6" type="primary">LOC110982072</name>
</gene>
<dbReference type="InterPro" id="IPR032675">
    <property type="entry name" value="LRR_dom_sf"/>
</dbReference>
<dbReference type="Pfam" id="PF13855">
    <property type="entry name" value="LRR_8"/>
    <property type="match status" value="1"/>
</dbReference>
<organism evidence="5 6">
    <name type="scientific">Acanthaster planci</name>
    <name type="common">Crown-of-thorns starfish</name>
    <dbReference type="NCBI Taxonomy" id="133434"/>
    <lineage>
        <taxon>Eukaryota</taxon>
        <taxon>Metazoa</taxon>
        <taxon>Echinodermata</taxon>
        <taxon>Eleutherozoa</taxon>
        <taxon>Asterozoa</taxon>
        <taxon>Asteroidea</taxon>
        <taxon>Valvatacea</taxon>
        <taxon>Valvatida</taxon>
        <taxon>Acanthasteridae</taxon>
        <taxon>Acanthaster</taxon>
    </lineage>
</organism>
<keyword evidence="4" id="KW-0732">Signal</keyword>
<keyword evidence="3" id="KW-1133">Transmembrane helix</keyword>
<keyword evidence="3" id="KW-0812">Transmembrane</keyword>
<dbReference type="PANTHER" id="PTHR24369">
    <property type="entry name" value="ANTIGEN BSP, PUTATIVE-RELATED"/>
    <property type="match status" value="1"/>
</dbReference>
<reference evidence="6" key="1">
    <citation type="submission" date="2025-08" db="UniProtKB">
        <authorList>
            <consortium name="RefSeq"/>
        </authorList>
    </citation>
    <scope>IDENTIFICATION</scope>
</reference>
<dbReference type="Gene3D" id="3.80.10.10">
    <property type="entry name" value="Ribonuclease Inhibitor"/>
    <property type="match status" value="2"/>
</dbReference>
<evidence type="ECO:0000256" key="2">
    <source>
        <dbReference type="ARBA" id="ARBA00022737"/>
    </source>
</evidence>
<feature type="chain" id="PRO_5034474206" evidence="4">
    <location>
        <begin position="32"/>
        <end position="666"/>
    </location>
</feature>
<proteinExistence type="predicted"/>
<dbReference type="Pfam" id="PF13306">
    <property type="entry name" value="LRR_5"/>
    <property type="match status" value="1"/>
</dbReference>
<dbReference type="SMART" id="SM00369">
    <property type="entry name" value="LRR_TYP"/>
    <property type="match status" value="8"/>
</dbReference>
<keyword evidence="3" id="KW-0472">Membrane</keyword>
<keyword evidence="5" id="KW-1185">Reference proteome</keyword>
<dbReference type="AlphaFoldDB" id="A0A8B7YT86"/>
<dbReference type="OrthoDB" id="2013775at2759"/>
<dbReference type="InterPro" id="IPR050541">
    <property type="entry name" value="LRR_TM_domain-containing"/>
</dbReference>